<accession>A0ABS5HK22</accession>
<protein>
    <submittedName>
        <fullName evidence="1">Uncharacterized protein</fullName>
    </submittedName>
</protein>
<gene>
    <name evidence="1" type="ORF">KDD93_08585</name>
</gene>
<dbReference type="RefSeq" id="WP_212142443.1">
    <property type="nucleotide sequence ID" value="NZ_JAGSSW010000010.1"/>
</dbReference>
<sequence length="49" mass="5759">MQKFIMKYLSLNIPAILWRSSRHYIALFVAKFNSVMSTILPLKLQSQCQ</sequence>
<dbReference type="EMBL" id="JAGSSW010000010">
    <property type="protein sequence ID" value="MBR8464613.1"/>
    <property type="molecule type" value="Genomic_DNA"/>
</dbReference>
<dbReference type="Proteomes" id="UP000682951">
    <property type="component" value="Unassembled WGS sequence"/>
</dbReference>
<evidence type="ECO:0000313" key="1">
    <source>
        <dbReference type="EMBL" id="MBR8464613.1"/>
    </source>
</evidence>
<keyword evidence="2" id="KW-1185">Reference proteome</keyword>
<reference evidence="1 2" key="1">
    <citation type="submission" date="2021-04" db="EMBL/GenBank/DDBJ databases">
        <title>Molecular and phenotypic characterization and identification of bacterial isolates recovered from the Anatolian ground squirrels (Spermophilus xanthoprymnus) and which have the potential to form a new species in the Campylobacter genus.</title>
        <authorList>
            <person name="Aydin F."/>
            <person name="Abay S."/>
            <person name="Kayman T."/>
            <person name="Karakaya E."/>
            <person name="Mustak H.K."/>
            <person name="Mustak I.B."/>
            <person name="Bilgin N."/>
            <person name="Duzler A."/>
            <person name="Sahin O."/>
            <person name="Guran O."/>
            <person name="Saticioglu I.B."/>
        </authorList>
    </citation>
    <scope>NUCLEOTIDE SEQUENCE [LARGE SCALE GENOMIC DNA]</scope>
    <source>
        <strain evidence="2">faydin-G24</strain>
    </source>
</reference>
<proteinExistence type="predicted"/>
<organism evidence="1 2">
    <name type="scientific">Campylobacter anatolicus</name>
    <dbReference type="NCBI Taxonomy" id="2829105"/>
    <lineage>
        <taxon>Bacteria</taxon>
        <taxon>Pseudomonadati</taxon>
        <taxon>Campylobacterota</taxon>
        <taxon>Epsilonproteobacteria</taxon>
        <taxon>Campylobacterales</taxon>
        <taxon>Campylobacteraceae</taxon>
        <taxon>Campylobacter</taxon>
    </lineage>
</organism>
<evidence type="ECO:0000313" key="2">
    <source>
        <dbReference type="Proteomes" id="UP000682951"/>
    </source>
</evidence>
<name>A0ABS5HK22_9BACT</name>
<comment type="caution">
    <text evidence="1">The sequence shown here is derived from an EMBL/GenBank/DDBJ whole genome shotgun (WGS) entry which is preliminary data.</text>
</comment>